<evidence type="ECO:0000256" key="1">
    <source>
        <dbReference type="ARBA" id="ARBA00022679"/>
    </source>
</evidence>
<dbReference type="EMBL" id="JACMYE010000003">
    <property type="protein sequence ID" value="MBC3178682.1"/>
    <property type="molecule type" value="Genomic_DNA"/>
</dbReference>
<dbReference type="SUPFAM" id="SSF55874">
    <property type="entry name" value="ATPase domain of HSP90 chaperone/DNA topoisomerase II/histidine kinase"/>
    <property type="match status" value="1"/>
</dbReference>
<dbReference type="EMBL" id="CP061032">
    <property type="protein sequence ID" value="QNP91212.1"/>
    <property type="molecule type" value="Genomic_DNA"/>
</dbReference>
<dbReference type="AlphaFoldDB" id="A0A7H0K1P6"/>
<dbReference type="PANTHER" id="PTHR24421">
    <property type="entry name" value="NITRATE/NITRITE SENSOR PROTEIN NARX-RELATED"/>
    <property type="match status" value="1"/>
</dbReference>
<dbReference type="Gene3D" id="3.30.565.10">
    <property type="entry name" value="Histidine kinase-like ATPase, C-terminal domain"/>
    <property type="match status" value="1"/>
</dbReference>
<evidence type="ECO:0000256" key="3">
    <source>
        <dbReference type="ARBA" id="ARBA00023012"/>
    </source>
</evidence>
<feature type="transmembrane region" description="Helical" evidence="4">
    <location>
        <begin position="21"/>
        <end position="45"/>
    </location>
</feature>
<name>A0A7H0K1P6_9CORY</name>
<dbReference type="InterPro" id="IPR050482">
    <property type="entry name" value="Sensor_HK_TwoCompSys"/>
</dbReference>
<evidence type="ECO:0000259" key="5">
    <source>
        <dbReference type="Pfam" id="PF07730"/>
    </source>
</evidence>
<dbReference type="Gene3D" id="1.20.5.1930">
    <property type="match status" value="1"/>
</dbReference>
<accession>A0A7H0K1P6</accession>
<keyword evidence="3" id="KW-0902">Two-component regulatory system</keyword>
<protein>
    <recommendedName>
        <fullName evidence="5">Signal transduction histidine kinase subgroup 3 dimerisation and phosphoacceptor domain-containing protein</fullName>
    </recommendedName>
</protein>
<evidence type="ECO:0000313" key="8">
    <source>
        <dbReference type="Proteomes" id="UP000516235"/>
    </source>
</evidence>
<proteinExistence type="predicted"/>
<evidence type="ECO:0000313" key="7">
    <source>
        <dbReference type="EMBL" id="QNP91212.1"/>
    </source>
</evidence>
<dbReference type="Proteomes" id="UP000642876">
    <property type="component" value="Unassembled WGS sequence"/>
</dbReference>
<keyword evidence="2" id="KW-0418">Kinase</keyword>
<dbReference type="KEGG" id="cluj:IAU68_05555"/>
<organism evidence="7 8">
    <name type="scientific">Corynebacterium lujinxingii</name>
    <dbReference type="NCBI Taxonomy" id="2763010"/>
    <lineage>
        <taxon>Bacteria</taxon>
        <taxon>Bacillati</taxon>
        <taxon>Actinomycetota</taxon>
        <taxon>Actinomycetes</taxon>
        <taxon>Mycobacteriales</taxon>
        <taxon>Corynebacteriaceae</taxon>
        <taxon>Corynebacterium</taxon>
    </lineage>
</organism>
<dbReference type="GO" id="GO:0000155">
    <property type="term" value="F:phosphorelay sensor kinase activity"/>
    <property type="evidence" value="ECO:0007669"/>
    <property type="project" value="InterPro"/>
</dbReference>
<dbReference type="GO" id="GO:0046983">
    <property type="term" value="F:protein dimerization activity"/>
    <property type="evidence" value="ECO:0007669"/>
    <property type="project" value="InterPro"/>
</dbReference>
<keyword evidence="9" id="KW-1185">Reference proteome</keyword>
<evidence type="ECO:0000313" key="9">
    <source>
        <dbReference type="Proteomes" id="UP000642876"/>
    </source>
</evidence>
<reference evidence="8 9" key="1">
    <citation type="submission" date="2020-08" db="EMBL/GenBank/DDBJ databases">
        <title>novel species in genus Corynebacterium.</title>
        <authorList>
            <person name="Zhang G."/>
        </authorList>
    </citation>
    <scope>NUCLEOTIDE SEQUENCE [LARGE SCALE GENOMIC DNA]</scope>
    <source>
        <strain evidence="8 9">zg-917</strain>
        <strain evidence="7">Zg-917</strain>
    </source>
</reference>
<feature type="transmembrane region" description="Helical" evidence="4">
    <location>
        <begin position="51"/>
        <end position="78"/>
    </location>
</feature>
<sequence>MPTLSEATRPHLSPALHRRRLKIGVAVACVVAVAAVIGLCFSGVSDETGRLTVAVAMFLLAGAATASPYLATLAAAVLTQFAASYSEFSSPFIVLALLALSAVLAYRLPTWQAGIAAALLWYLAQTELAEGVWLPNNALTAALLGVLLLAAGAAGWALKRSSLQRKMDAHRLQQQIEDERERAVLALHGSVASSLTSVVLRSEALAMSGDPQISEAAQLIASDARRSMQEVRDLIRFMRDDSPTAPQDSAPHVRLLDAFTNLAADLRAHGFPVVETGLTENVLGTAQLEPAARVCRELATNILKYGDASRPVVIAALQGEDELTVAVQNTIASQQRDTHMSTGIGLEEAQQLAAAHGASLTWHAESGSWRYELAVPR</sequence>
<dbReference type="Proteomes" id="UP000516235">
    <property type="component" value="Chromosome"/>
</dbReference>
<evidence type="ECO:0000313" key="6">
    <source>
        <dbReference type="EMBL" id="MBC3178682.1"/>
    </source>
</evidence>
<feature type="transmembrane region" description="Helical" evidence="4">
    <location>
        <begin position="138"/>
        <end position="158"/>
    </location>
</feature>
<dbReference type="PANTHER" id="PTHR24421:SF58">
    <property type="entry name" value="SIGNAL TRANSDUCTION HISTIDINE-PROTEIN KINASE_PHOSPHATASE UHPB"/>
    <property type="match status" value="1"/>
</dbReference>
<dbReference type="InterPro" id="IPR011712">
    <property type="entry name" value="Sig_transdc_His_kin_sub3_dim/P"/>
</dbReference>
<dbReference type="RefSeq" id="WP_171193357.1">
    <property type="nucleotide sequence ID" value="NZ_CP061032.1"/>
</dbReference>
<keyword evidence="4" id="KW-1133">Transmembrane helix</keyword>
<keyword evidence="4" id="KW-0472">Membrane</keyword>
<dbReference type="InterPro" id="IPR036890">
    <property type="entry name" value="HATPase_C_sf"/>
</dbReference>
<keyword evidence="4" id="KW-0812">Transmembrane</keyword>
<dbReference type="Pfam" id="PF07730">
    <property type="entry name" value="HisKA_3"/>
    <property type="match status" value="1"/>
</dbReference>
<dbReference type="GO" id="GO:0016020">
    <property type="term" value="C:membrane"/>
    <property type="evidence" value="ECO:0007669"/>
    <property type="project" value="InterPro"/>
</dbReference>
<keyword evidence="1" id="KW-0808">Transferase</keyword>
<evidence type="ECO:0000256" key="2">
    <source>
        <dbReference type="ARBA" id="ARBA00022777"/>
    </source>
</evidence>
<feature type="transmembrane region" description="Helical" evidence="4">
    <location>
        <begin position="90"/>
        <end position="108"/>
    </location>
</feature>
<gene>
    <name evidence="6" type="ORF">H7348_05055</name>
    <name evidence="7" type="ORF">IAU68_05555</name>
</gene>
<feature type="domain" description="Signal transduction histidine kinase subgroup 3 dimerisation and phosphoacceptor" evidence="5">
    <location>
        <begin position="179"/>
        <end position="241"/>
    </location>
</feature>
<evidence type="ECO:0000256" key="4">
    <source>
        <dbReference type="SAM" id="Phobius"/>
    </source>
</evidence>